<gene>
    <name evidence="1" type="ORF">IF1G_02559</name>
</gene>
<proteinExistence type="predicted"/>
<dbReference type="Proteomes" id="UP000315783">
    <property type="component" value="Unassembled WGS sequence"/>
</dbReference>
<reference evidence="1 2" key="1">
    <citation type="journal article" date="2019" name="Appl. Microbiol. Biotechnol.">
        <title>Genome sequence of Isaria javanica and comparative genome analysis insights into family S53 peptidase evolution in fungal entomopathogens.</title>
        <authorList>
            <person name="Lin R."/>
            <person name="Zhang X."/>
            <person name="Xin B."/>
            <person name="Zou M."/>
            <person name="Gao Y."/>
            <person name="Qin F."/>
            <person name="Hu Q."/>
            <person name="Xie B."/>
            <person name="Cheng X."/>
        </authorList>
    </citation>
    <scope>NUCLEOTIDE SEQUENCE [LARGE SCALE GENOMIC DNA]</scope>
    <source>
        <strain evidence="1 2">IJ1G</strain>
    </source>
</reference>
<dbReference type="InterPro" id="IPR002347">
    <property type="entry name" value="SDR_fam"/>
</dbReference>
<dbReference type="InterPro" id="IPR036291">
    <property type="entry name" value="NAD(P)-bd_dom_sf"/>
</dbReference>
<dbReference type="PRINTS" id="PR00081">
    <property type="entry name" value="GDHRDH"/>
</dbReference>
<dbReference type="AlphaFoldDB" id="A0A545VA50"/>
<comment type="caution">
    <text evidence="1">The sequence shown here is derived from an EMBL/GenBank/DDBJ whole genome shotgun (WGS) entry which is preliminary data.</text>
</comment>
<evidence type="ECO:0000313" key="2">
    <source>
        <dbReference type="Proteomes" id="UP000315783"/>
    </source>
</evidence>
<sequence>MSQTTSGMSPGTFTTPSRPLRWLITGCSSGLGLALARYALARGHFVIATSRNPAGTPELVAEVERDVGDGGRRGRWVKLDVTDPDSGAVVRKLEEEDGMPIDVLVSSAAASVHAVVESFTEDEVRAQAEVLYFGPFRLIRAAVPYMRRRRFGIVVNISTGAALEGRESMGTYSSGKAATDGQAMVKVLAKEVAEFNIRTLTVHLGSFNTNMPTAAAAGGAPLPEDYRGSVADRTIGVMRDGPFAARGDKDKAVRHIYEVAMGQGAGRGHEGEFFLPLGEEMPARIRLVRDRLDHCLAVYGDVCTSVGLDTAQD</sequence>
<dbReference type="STRING" id="43265.A0A545VA50"/>
<dbReference type="EMBL" id="SPUK01000003">
    <property type="protein sequence ID" value="TQV98479.1"/>
    <property type="molecule type" value="Genomic_DNA"/>
</dbReference>
<dbReference type="Pfam" id="PF00106">
    <property type="entry name" value="adh_short"/>
    <property type="match status" value="1"/>
</dbReference>
<protein>
    <submittedName>
        <fullName evidence="1">Short-chain oxidoreductase</fullName>
    </submittedName>
</protein>
<accession>A0A545VA50</accession>
<dbReference type="SUPFAM" id="SSF51735">
    <property type="entry name" value="NAD(P)-binding Rossmann-fold domains"/>
    <property type="match status" value="1"/>
</dbReference>
<name>A0A545VA50_9HYPO</name>
<dbReference type="PANTHER" id="PTHR43976:SF6">
    <property type="entry name" value="OXIDOREDUCTASE, PUTATIVE (AFU_ORTHOLOGUE AFUA_1G13950)-RELATED"/>
    <property type="match status" value="1"/>
</dbReference>
<organism evidence="1 2">
    <name type="scientific">Cordyceps javanica</name>
    <dbReference type="NCBI Taxonomy" id="43265"/>
    <lineage>
        <taxon>Eukaryota</taxon>
        <taxon>Fungi</taxon>
        <taxon>Dikarya</taxon>
        <taxon>Ascomycota</taxon>
        <taxon>Pezizomycotina</taxon>
        <taxon>Sordariomycetes</taxon>
        <taxon>Hypocreomycetidae</taxon>
        <taxon>Hypocreales</taxon>
        <taxon>Cordycipitaceae</taxon>
        <taxon>Cordyceps</taxon>
    </lineage>
</organism>
<dbReference type="InterPro" id="IPR051911">
    <property type="entry name" value="SDR_oxidoreductase"/>
</dbReference>
<dbReference type="Gene3D" id="3.40.50.720">
    <property type="entry name" value="NAD(P)-binding Rossmann-like Domain"/>
    <property type="match status" value="1"/>
</dbReference>
<dbReference type="PANTHER" id="PTHR43976">
    <property type="entry name" value="SHORT CHAIN DEHYDROGENASE"/>
    <property type="match status" value="1"/>
</dbReference>
<keyword evidence="2" id="KW-1185">Reference proteome</keyword>
<evidence type="ECO:0000313" key="1">
    <source>
        <dbReference type="EMBL" id="TQV98479.1"/>
    </source>
</evidence>